<evidence type="ECO:0000256" key="12">
    <source>
        <dbReference type="ARBA" id="ARBA00023136"/>
    </source>
</evidence>
<keyword evidence="10 18" id="KW-1133">Transmembrane helix</keyword>
<dbReference type="InterPro" id="IPR000462">
    <property type="entry name" value="CDP-OH_P_trans"/>
</dbReference>
<proteinExistence type="inferred from homology"/>
<evidence type="ECO:0000256" key="7">
    <source>
        <dbReference type="ARBA" id="ARBA00022516"/>
    </source>
</evidence>
<organism evidence="19 20">
    <name type="scientific">Clostridium liquoris</name>
    <dbReference type="NCBI Taxonomy" id="1289519"/>
    <lineage>
        <taxon>Bacteria</taxon>
        <taxon>Bacillati</taxon>
        <taxon>Bacillota</taxon>
        <taxon>Clostridia</taxon>
        <taxon>Eubacteriales</taxon>
        <taxon>Clostridiaceae</taxon>
        <taxon>Clostridium</taxon>
    </lineage>
</organism>
<dbReference type="GO" id="GO:0008444">
    <property type="term" value="F:CDP-diacylglycerol-glycerol-3-phosphate 3-phosphatidyltransferase activity"/>
    <property type="evidence" value="ECO:0007669"/>
    <property type="project" value="UniProtKB-EC"/>
</dbReference>
<dbReference type="InterPro" id="IPR043130">
    <property type="entry name" value="CDP-OH_PTrfase_TM_dom"/>
</dbReference>
<evidence type="ECO:0000256" key="5">
    <source>
        <dbReference type="ARBA" id="ARBA00013170"/>
    </source>
</evidence>
<comment type="function">
    <text evidence="1">This protein catalyzes the committed step to the synthesis of the acidic phospholipids.</text>
</comment>
<evidence type="ECO:0000256" key="2">
    <source>
        <dbReference type="ARBA" id="ARBA00004141"/>
    </source>
</evidence>
<accession>A0A2T0B8Y4</accession>
<dbReference type="InterPro" id="IPR048254">
    <property type="entry name" value="CDP_ALCOHOL_P_TRANSF_CS"/>
</dbReference>
<evidence type="ECO:0000256" key="6">
    <source>
        <dbReference type="ARBA" id="ARBA00014944"/>
    </source>
</evidence>
<evidence type="ECO:0000256" key="4">
    <source>
        <dbReference type="ARBA" id="ARBA00010441"/>
    </source>
</evidence>
<evidence type="ECO:0000256" key="13">
    <source>
        <dbReference type="ARBA" id="ARBA00023209"/>
    </source>
</evidence>
<evidence type="ECO:0000256" key="3">
    <source>
        <dbReference type="ARBA" id="ARBA00005042"/>
    </source>
</evidence>
<keyword evidence="13" id="KW-0594">Phospholipid biosynthesis</keyword>
<evidence type="ECO:0000256" key="15">
    <source>
        <dbReference type="ARBA" id="ARBA00033018"/>
    </source>
</evidence>
<dbReference type="InterPro" id="IPR004570">
    <property type="entry name" value="Phosphatidylglycerol_P_synth"/>
</dbReference>
<protein>
    <recommendedName>
        <fullName evidence="6">CDP-diacylglycerol--glycerol-3-phosphate 3-phosphatidyltransferase</fullName>
        <ecNumber evidence="5">2.7.8.5</ecNumber>
    </recommendedName>
    <alternativeName>
        <fullName evidence="15">Phosphatidylglycerophosphate synthase</fullName>
    </alternativeName>
</protein>
<dbReference type="AlphaFoldDB" id="A0A2T0B8Y4"/>
<comment type="pathway">
    <text evidence="3">Phospholipid metabolism; phosphatidylglycerol biosynthesis; phosphatidylglycerol from CDP-diacylglycerol: step 1/2.</text>
</comment>
<feature type="transmembrane region" description="Helical" evidence="18">
    <location>
        <begin position="6"/>
        <end position="23"/>
    </location>
</feature>
<evidence type="ECO:0000256" key="11">
    <source>
        <dbReference type="ARBA" id="ARBA00023098"/>
    </source>
</evidence>
<dbReference type="PIRSF" id="PIRSF000847">
    <property type="entry name" value="Phos_ph_gly_syn"/>
    <property type="match status" value="1"/>
</dbReference>
<keyword evidence="11" id="KW-0443">Lipid metabolism</keyword>
<evidence type="ECO:0000256" key="1">
    <source>
        <dbReference type="ARBA" id="ARBA00003973"/>
    </source>
</evidence>
<gene>
    <name evidence="19" type="primary">pgsA2</name>
    <name evidence="19" type="ORF">CLLI_03510</name>
</gene>
<comment type="caution">
    <text evidence="19">The sequence shown here is derived from an EMBL/GenBank/DDBJ whole genome shotgun (WGS) entry which is preliminary data.</text>
</comment>
<evidence type="ECO:0000256" key="17">
    <source>
        <dbReference type="RuleBase" id="RU003750"/>
    </source>
</evidence>
<keyword evidence="20" id="KW-1185">Reference proteome</keyword>
<keyword evidence="8 17" id="KW-0808">Transferase</keyword>
<dbReference type="UniPathway" id="UPA00084">
    <property type="reaction ID" value="UER00503"/>
</dbReference>
<dbReference type="RefSeq" id="WP_106062537.1">
    <property type="nucleotide sequence ID" value="NZ_PVXO01000007.1"/>
</dbReference>
<evidence type="ECO:0000256" key="8">
    <source>
        <dbReference type="ARBA" id="ARBA00022679"/>
    </source>
</evidence>
<evidence type="ECO:0000256" key="14">
    <source>
        <dbReference type="ARBA" id="ARBA00023264"/>
    </source>
</evidence>
<dbReference type="OrthoDB" id="9796672at2"/>
<evidence type="ECO:0000256" key="18">
    <source>
        <dbReference type="SAM" id="Phobius"/>
    </source>
</evidence>
<keyword evidence="12 18" id="KW-0472">Membrane</keyword>
<dbReference type="EMBL" id="PVXO01000007">
    <property type="protein sequence ID" value="PRR80325.1"/>
    <property type="molecule type" value="Genomic_DNA"/>
</dbReference>
<evidence type="ECO:0000313" key="19">
    <source>
        <dbReference type="EMBL" id="PRR80325.1"/>
    </source>
</evidence>
<dbReference type="Proteomes" id="UP000239706">
    <property type="component" value="Unassembled WGS sequence"/>
</dbReference>
<feature type="transmembrane region" description="Helical" evidence="18">
    <location>
        <begin position="120"/>
        <end position="139"/>
    </location>
</feature>
<dbReference type="GO" id="GO:0006655">
    <property type="term" value="P:phosphatidylglycerol biosynthetic process"/>
    <property type="evidence" value="ECO:0007669"/>
    <property type="project" value="UniProtKB-UniPathway"/>
</dbReference>
<comment type="similarity">
    <text evidence="4 17">Belongs to the CDP-alcohol phosphatidyltransferase class-I family.</text>
</comment>
<comment type="subcellular location">
    <subcellularLocation>
        <location evidence="2">Membrane</location>
        <topology evidence="2">Multi-pass membrane protein</topology>
    </subcellularLocation>
</comment>
<sequence length="172" mass="19688">MNLPNILTLFRMFLVPTFILVFFSDINNHIFYSIVIFLMAGFTDVLDGYIARKHDLVTKWGIVLDPLADKLMLLTVLSCLAIDYIIPFWILIIVAIKELAMIIAGAILYNKDFIIPSNKFGKMATFMFYFAIFTLNFNIKLGGYLLDAAVLSAIIAFVNYCLFYLDQKNIKQ</sequence>
<evidence type="ECO:0000313" key="20">
    <source>
        <dbReference type="Proteomes" id="UP000239706"/>
    </source>
</evidence>
<feature type="transmembrane region" description="Helical" evidence="18">
    <location>
        <begin position="30"/>
        <end position="51"/>
    </location>
</feature>
<evidence type="ECO:0000256" key="16">
    <source>
        <dbReference type="ARBA" id="ARBA00048586"/>
    </source>
</evidence>
<feature type="transmembrane region" description="Helical" evidence="18">
    <location>
        <begin position="145"/>
        <end position="165"/>
    </location>
</feature>
<keyword evidence="9 18" id="KW-0812">Transmembrane</keyword>
<dbReference type="GO" id="GO:0016020">
    <property type="term" value="C:membrane"/>
    <property type="evidence" value="ECO:0007669"/>
    <property type="project" value="UniProtKB-SubCell"/>
</dbReference>
<dbReference type="Gene3D" id="1.20.120.1760">
    <property type="match status" value="1"/>
</dbReference>
<keyword evidence="7" id="KW-0444">Lipid biosynthesis</keyword>
<evidence type="ECO:0000256" key="10">
    <source>
        <dbReference type="ARBA" id="ARBA00022989"/>
    </source>
</evidence>
<dbReference type="PROSITE" id="PS00379">
    <property type="entry name" value="CDP_ALCOHOL_P_TRANSF"/>
    <property type="match status" value="1"/>
</dbReference>
<feature type="transmembrane region" description="Helical" evidence="18">
    <location>
        <begin position="71"/>
        <end position="96"/>
    </location>
</feature>
<dbReference type="EC" id="2.7.8.5" evidence="5"/>
<evidence type="ECO:0000256" key="9">
    <source>
        <dbReference type="ARBA" id="ARBA00022692"/>
    </source>
</evidence>
<comment type="catalytic activity">
    <reaction evidence="16">
        <text>a CDP-1,2-diacyl-sn-glycerol + sn-glycerol 3-phosphate = a 1,2-diacyl-sn-glycero-3-phospho-(1'-sn-glycero-3'-phosphate) + CMP + H(+)</text>
        <dbReference type="Rhea" id="RHEA:12593"/>
        <dbReference type="ChEBI" id="CHEBI:15378"/>
        <dbReference type="ChEBI" id="CHEBI:57597"/>
        <dbReference type="ChEBI" id="CHEBI:58332"/>
        <dbReference type="ChEBI" id="CHEBI:60110"/>
        <dbReference type="ChEBI" id="CHEBI:60377"/>
        <dbReference type="EC" id="2.7.8.5"/>
    </reaction>
</comment>
<dbReference type="InterPro" id="IPR050324">
    <property type="entry name" value="CDP-alcohol_PTase-I"/>
</dbReference>
<reference evidence="19 20" key="1">
    <citation type="submission" date="2018-03" db="EMBL/GenBank/DDBJ databases">
        <title>Genome sequence of Clostridium liquoris DSM 100320.</title>
        <authorList>
            <person name="Poehlein A."/>
            <person name="Daniel R."/>
        </authorList>
    </citation>
    <scope>NUCLEOTIDE SEQUENCE [LARGE SCALE GENOMIC DNA]</scope>
    <source>
        <strain evidence="19 20">DSM 100320</strain>
    </source>
</reference>
<name>A0A2T0B8Y4_9CLOT</name>
<dbReference type="PANTHER" id="PTHR14269">
    <property type="entry name" value="CDP-DIACYLGLYCEROL--GLYCEROL-3-PHOSPHATE 3-PHOSPHATIDYLTRANSFERASE-RELATED"/>
    <property type="match status" value="1"/>
</dbReference>
<keyword evidence="14" id="KW-1208">Phospholipid metabolism</keyword>
<dbReference type="PANTHER" id="PTHR14269:SF62">
    <property type="entry name" value="CDP-DIACYLGLYCEROL--GLYCEROL-3-PHOSPHATE 3-PHOSPHATIDYLTRANSFERASE 1, CHLOROPLASTIC"/>
    <property type="match status" value="1"/>
</dbReference>
<dbReference type="Pfam" id="PF01066">
    <property type="entry name" value="CDP-OH_P_transf"/>
    <property type="match status" value="1"/>
</dbReference>